<evidence type="ECO:0000256" key="5">
    <source>
        <dbReference type="ARBA" id="ARBA00022692"/>
    </source>
</evidence>
<dbReference type="PANTHER" id="PTHR11011">
    <property type="entry name" value="MALE STERILITY PROTEIN 2-RELATED"/>
    <property type="match status" value="1"/>
</dbReference>
<dbReference type="EMBL" id="OW152835">
    <property type="protein sequence ID" value="CAH2056547.1"/>
    <property type="molecule type" value="Genomic_DNA"/>
</dbReference>
<dbReference type="Pfam" id="PF01762">
    <property type="entry name" value="Galactosyl_T"/>
    <property type="match status" value="1"/>
</dbReference>
<dbReference type="Gene3D" id="3.40.50.720">
    <property type="entry name" value="NAD(P)-binding Rossmann-like Domain"/>
    <property type="match status" value="1"/>
</dbReference>
<dbReference type="Gene3D" id="3.90.550.50">
    <property type="match status" value="1"/>
</dbReference>
<dbReference type="Pfam" id="PF07993">
    <property type="entry name" value="NAD_binding_4"/>
    <property type="match status" value="1"/>
</dbReference>
<evidence type="ECO:0000256" key="1">
    <source>
        <dbReference type="ARBA" id="ARBA00004323"/>
    </source>
</evidence>
<proteinExistence type="inferred from homology"/>
<evidence type="ECO:0000256" key="3">
    <source>
        <dbReference type="ARBA" id="ARBA00022676"/>
    </source>
</evidence>
<keyword evidence="3" id="KW-0328">Glycosyltransferase</keyword>
<evidence type="ECO:0000259" key="12">
    <source>
        <dbReference type="Pfam" id="PF07993"/>
    </source>
</evidence>
<feature type="non-terminal residue" evidence="13">
    <location>
        <position position="1"/>
    </location>
</feature>
<dbReference type="InterPro" id="IPR002659">
    <property type="entry name" value="Glyco_trans_31"/>
</dbReference>
<feature type="region of interest" description="Disordered" evidence="11">
    <location>
        <begin position="906"/>
        <end position="944"/>
    </location>
</feature>
<keyword evidence="14" id="KW-1185">Reference proteome</keyword>
<sequence length="944" mass="106867">MDPAQEVEQHMLAKTKPIIEAAAPGDSAIQKFYEGSNIFLTGGSGFIGKFIIEKLFRTCAISTIYVLIRSKKNLNPKDRLDKILKDPVDVIYYAAANVKFDMGLGEAVLTSVRGTREALRLGRACRKLRAYVHVSTAYSHATRSREGTTVYERFHESPAPPETVIQLAESKDHAKLEDLAQCWKRDWPNTYTLSKALADEVIRTMAGNLPVCIVKPSIVVSTYCEPTPGWVDTSCVFGPSGMMIGIGLGLMHTMLMDKDKLSDLVPADMVTNAIIAAAWEIARARPTTEPKIFTLSNTRNAVYWLIPKHQQYMARGDAAEQHWEQDELLYSGRDSDDSPILSYRHERYRRYAPYIREGKTEDRERRSTFSVLAKFFLFSTAMILFCVLLYIPVYNRANDQVPKPAVAGWSIHTNRDTKIYVQPENVTTIHEPKDVCPKRNRREKNKLFLLIVVCSSTVNFEQRLAIRETWGNYGSYVKLTRLFREAEERFKNLNTSLELERTDNTTSPERNKRDVAGYAQLLPQLTKVLQTNLLHSATEAPEERRFDDEKMLPEFDMNKVLGEQDDDLDYEYGGNIMKIPPRGYEDTPDLGRIVSLLRHIKTFPKTEPAEETPTQEAVSDPDYKLVFLLGLPPNENSTDLQDRIDAEAETYSDIIQEGFVDSYNNLTLKSIMMLKWVTNNCNESVRYILKTDDDMYINVPNLVSTLRRRAAAFDNGAKGAGAKEFLLLGDLICGARPVQDSKSKWYSPRYMYPGRVYPRYLSGTGYVLSAPAAHSLYAAALTTTYFHLEDIYITGMCAARALPRLVARDEAGFSYQPVRGAAACAARARISSHRVPPPRMRRVHRALLRPDTLSGCERQRLLQVRDECRIKAARTSSARPLRQTTLAIFAISVYPWCETGHVARPQWRSGGRPEARQAPLSDRAALQMSRRQRGRGASDIPLSF</sequence>
<dbReference type="EC" id="1.2.1.84" evidence="10"/>
<evidence type="ECO:0000256" key="7">
    <source>
        <dbReference type="ARBA" id="ARBA00022989"/>
    </source>
</evidence>
<dbReference type="SUPFAM" id="SSF51735">
    <property type="entry name" value="NAD(P)-binding Rossmann-fold domains"/>
    <property type="match status" value="1"/>
</dbReference>
<keyword evidence="10" id="KW-0444">Lipid biosynthesis</keyword>
<keyword evidence="10" id="KW-0521">NADP</keyword>
<dbReference type="InterPro" id="IPR013120">
    <property type="entry name" value="FAR_NAD-bd"/>
</dbReference>
<comment type="function">
    <text evidence="10">Catalyzes the reduction of fatty acyl-CoA to fatty alcohols.</text>
</comment>
<keyword evidence="10" id="KW-0443">Lipid metabolism</keyword>
<feature type="transmembrane region" description="Helical" evidence="10">
    <location>
        <begin position="371"/>
        <end position="393"/>
    </location>
</feature>
<protein>
    <recommendedName>
        <fullName evidence="10">Fatty acyl-CoA reductase</fullName>
        <ecNumber evidence="10">1.2.1.84</ecNumber>
    </recommendedName>
</protein>
<evidence type="ECO:0000256" key="8">
    <source>
        <dbReference type="ARBA" id="ARBA00023034"/>
    </source>
</evidence>
<evidence type="ECO:0000256" key="11">
    <source>
        <dbReference type="SAM" id="MobiDB-lite"/>
    </source>
</evidence>
<evidence type="ECO:0000256" key="9">
    <source>
        <dbReference type="ARBA" id="ARBA00023136"/>
    </source>
</evidence>
<evidence type="ECO:0000256" key="10">
    <source>
        <dbReference type="RuleBase" id="RU363097"/>
    </source>
</evidence>
<evidence type="ECO:0000256" key="4">
    <source>
        <dbReference type="ARBA" id="ARBA00022679"/>
    </source>
</evidence>
<organism evidence="13 14">
    <name type="scientific">Iphiclides podalirius</name>
    <name type="common">scarce swallowtail</name>
    <dbReference type="NCBI Taxonomy" id="110791"/>
    <lineage>
        <taxon>Eukaryota</taxon>
        <taxon>Metazoa</taxon>
        <taxon>Ecdysozoa</taxon>
        <taxon>Arthropoda</taxon>
        <taxon>Hexapoda</taxon>
        <taxon>Insecta</taxon>
        <taxon>Pterygota</taxon>
        <taxon>Neoptera</taxon>
        <taxon>Endopterygota</taxon>
        <taxon>Lepidoptera</taxon>
        <taxon>Glossata</taxon>
        <taxon>Ditrysia</taxon>
        <taxon>Papilionoidea</taxon>
        <taxon>Papilionidae</taxon>
        <taxon>Papilioninae</taxon>
        <taxon>Iphiclides</taxon>
    </lineage>
</organism>
<evidence type="ECO:0000313" key="14">
    <source>
        <dbReference type="Proteomes" id="UP000837857"/>
    </source>
</evidence>
<reference evidence="13" key="1">
    <citation type="submission" date="2022-03" db="EMBL/GenBank/DDBJ databases">
        <authorList>
            <person name="Martin H S."/>
        </authorList>
    </citation>
    <scope>NUCLEOTIDE SEQUENCE</scope>
</reference>
<dbReference type="Proteomes" id="UP000837857">
    <property type="component" value="Chromosome 23"/>
</dbReference>
<comment type="catalytic activity">
    <reaction evidence="10">
        <text>a long-chain fatty acyl-CoA + 2 NADPH + 2 H(+) = a long-chain primary fatty alcohol + 2 NADP(+) + CoA</text>
        <dbReference type="Rhea" id="RHEA:52716"/>
        <dbReference type="ChEBI" id="CHEBI:15378"/>
        <dbReference type="ChEBI" id="CHEBI:57287"/>
        <dbReference type="ChEBI" id="CHEBI:57783"/>
        <dbReference type="ChEBI" id="CHEBI:58349"/>
        <dbReference type="ChEBI" id="CHEBI:77396"/>
        <dbReference type="ChEBI" id="CHEBI:83139"/>
        <dbReference type="EC" id="1.2.1.84"/>
    </reaction>
</comment>
<evidence type="ECO:0000256" key="2">
    <source>
        <dbReference type="ARBA" id="ARBA00008661"/>
    </source>
</evidence>
<keyword evidence="9 10" id="KW-0472">Membrane</keyword>
<dbReference type="InterPro" id="IPR026055">
    <property type="entry name" value="FAR"/>
</dbReference>
<keyword evidence="6" id="KW-0735">Signal-anchor</keyword>
<accession>A0ABN8IG70</accession>
<name>A0ABN8IG70_9NEOP</name>
<dbReference type="PANTHER" id="PTHR11011:SF60">
    <property type="entry name" value="FATTY ACYL-COA REDUCTASE-RELATED"/>
    <property type="match status" value="1"/>
</dbReference>
<comment type="similarity">
    <text evidence="10">Belongs to the fatty acyl-CoA reductase family.</text>
</comment>
<evidence type="ECO:0000313" key="13">
    <source>
        <dbReference type="EMBL" id="CAH2056547.1"/>
    </source>
</evidence>
<comment type="subcellular location">
    <subcellularLocation>
        <location evidence="1">Golgi apparatus membrane</location>
        <topology evidence="1">Single-pass type II membrane protein</topology>
    </subcellularLocation>
</comment>
<keyword evidence="8" id="KW-0333">Golgi apparatus</keyword>
<feature type="domain" description="Thioester reductase (TE)" evidence="12">
    <location>
        <begin position="85"/>
        <end position="274"/>
    </location>
</feature>
<keyword evidence="4" id="KW-0808">Transferase</keyword>
<evidence type="ECO:0000256" key="6">
    <source>
        <dbReference type="ARBA" id="ARBA00022968"/>
    </source>
</evidence>
<keyword evidence="7 10" id="KW-1133">Transmembrane helix</keyword>
<comment type="similarity">
    <text evidence="2">Belongs to the glycosyltransferase 31 family.</text>
</comment>
<keyword evidence="5 10" id="KW-0812">Transmembrane</keyword>
<dbReference type="InterPro" id="IPR036291">
    <property type="entry name" value="NAD(P)-bd_dom_sf"/>
</dbReference>
<gene>
    <name evidence="13" type="ORF">IPOD504_LOCUS9747</name>
</gene>
<keyword evidence="10" id="KW-0560">Oxidoreductase</keyword>